<accession>A0A0G0M9G8</accession>
<proteinExistence type="predicted"/>
<dbReference type="AlphaFoldDB" id="A0A0G0M9G8"/>
<evidence type="ECO:0000313" key="1">
    <source>
        <dbReference type="EMBL" id="KKQ99892.1"/>
    </source>
</evidence>
<dbReference type="EMBL" id="LBWB01000022">
    <property type="protein sequence ID" value="KKQ99892.1"/>
    <property type="molecule type" value="Genomic_DNA"/>
</dbReference>
<comment type="caution">
    <text evidence="1">The sequence shown here is derived from an EMBL/GenBank/DDBJ whole genome shotgun (WGS) entry which is preliminary data.</text>
</comment>
<evidence type="ECO:0000313" key="2">
    <source>
        <dbReference type="Proteomes" id="UP000033881"/>
    </source>
</evidence>
<reference evidence="1 2" key="1">
    <citation type="journal article" date="2015" name="Nature">
        <title>rRNA introns, odd ribosomes, and small enigmatic genomes across a large radiation of phyla.</title>
        <authorList>
            <person name="Brown C.T."/>
            <person name="Hug L.A."/>
            <person name="Thomas B.C."/>
            <person name="Sharon I."/>
            <person name="Castelle C.J."/>
            <person name="Singh A."/>
            <person name="Wilkins M.J."/>
            <person name="Williams K.H."/>
            <person name="Banfield J.F."/>
        </authorList>
    </citation>
    <scope>NUCLEOTIDE SEQUENCE [LARGE SCALE GENOMIC DNA]</scope>
</reference>
<dbReference type="STRING" id="1618574.UT24_C0022G0013"/>
<dbReference type="Proteomes" id="UP000033881">
    <property type="component" value="Unassembled WGS sequence"/>
</dbReference>
<gene>
    <name evidence="1" type="ORF">UT24_C0022G0013</name>
</gene>
<sequence length="58" mass="7071">MTYKEVLYDFSDLMKWQCDEVPSLEIPNDVEIISFTQMTDYYKVENYNEKNFDLLFTI</sequence>
<protein>
    <submittedName>
        <fullName evidence="1">Uncharacterized protein</fullName>
    </submittedName>
</protein>
<organism evidence="1 2">
    <name type="scientific">Candidatus Woesebacteria bacterium GW2011_GWB1_39_12</name>
    <dbReference type="NCBI Taxonomy" id="1618574"/>
    <lineage>
        <taxon>Bacteria</taxon>
        <taxon>Candidatus Woeseibacteriota</taxon>
    </lineage>
</organism>
<name>A0A0G0M9G8_9BACT</name>